<comment type="caution">
    <text evidence="1">The sequence shown here is derived from an EMBL/GenBank/DDBJ whole genome shotgun (WGS) entry which is preliminary data.</text>
</comment>
<reference evidence="1" key="1">
    <citation type="submission" date="2019-03" db="EMBL/GenBank/DDBJ databases">
        <title>Single cell metagenomics reveals metabolic interactions within the superorganism composed of flagellate Streblomastix strix and complex community of Bacteroidetes bacteria on its surface.</title>
        <authorList>
            <person name="Treitli S.C."/>
            <person name="Kolisko M."/>
            <person name="Husnik F."/>
            <person name="Keeling P."/>
            <person name="Hampl V."/>
        </authorList>
    </citation>
    <scope>NUCLEOTIDE SEQUENCE</scope>
    <source>
        <strain evidence="1">STM</strain>
    </source>
</reference>
<sequence length="396" mass="45702">MQYKYMNNMNKNMYKKSFVTFSLIVCIISGCNTFEKNGDIAVPIEAITMKGELGTRIAKNFDRLEEAKYQPEHVFLTDEESRNWPGDTEGRTILGLVMDARASKRIPKYLEEIIDRIPAHLNKLGYMGKVYEDAMNEQQLSGNGWMLRGLCEYYEWKKDEKILSVIQSISNNLFVKGKGFYKEYPIIPSERKKNVGEESGSIQDTRNKWMLSSDIGCVFIGMEGAIHAYKILKTPELNKVIQEMIARFLEIDLEEIKAQTHASLTACRGLIRYAEIIGDRKYIDEAAKRWQLYHSQGITENYENYNWFGRFNTWTEPCAIVDSYMLAMQLWKHTRDTQYLNDAAFIYYNGLCHTQRYNGGFGCDNCPGEASHSHSLQPRINEAHWCCTMRGGEGLS</sequence>
<dbReference type="SUPFAM" id="SSF48208">
    <property type="entry name" value="Six-hairpin glycosidases"/>
    <property type="match status" value="1"/>
</dbReference>
<evidence type="ECO:0008006" key="2">
    <source>
        <dbReference type="Google" id="ProtNLM"/>
    </source>
</evidence>
<protein>
    <recommendedName>
        <fullName evidence="2">Non-reducing end beta-L-arabinofuranosidase</fullName>
    </recommendedName>
</protein>
<accession>A0A5J4QNK8</accession>
<gene>
    <name evidence="1" type="ORF">EZS27_027809</name>
</gene>
<dbReference type="InterPro" id="IPR008928">
    <property type="entry name" value="6-hairpin_glycosidase_sf"/>
</dbReference>
<dbReference type="PROSITE" id="PS51257">
    <property type="entry name" value="PROKAR_LIPOPROTEIN"/>
    <property type="match status" value="1"/>
</dbReference>
<organism evidence="1">
    <name type="scientific">termite gut metagenome</name>
    <dbReference type="NCBI Taxonomy" id="433724"/>
    <lineage>
        <taxon>unclassified sequences</taxon>
        <taxon>metagenomes</taxon>
        <taxon>organismal metagenomes</taxon>
    </lineage>
</organism>
<dbReference type="AlphaFoldDB" id="A0A5J4QNK8"/>
<proteinExistence type="predicted"/>
<name>A0A5J4QNK8_9ZZZZ</name>
<evidence type="ECO:0000313" key="1">
    <source>
        <dbReference type="EMBL" id="KAA6322669.1"/>
    </source>
</evidence>
<dbReference type="GO" id="GO:0005975">
    <property type="term" value="P:carbohydrate metabolic process"/>
    <property type="evidence" value="ECO:0007669"/>
    <property type="project" value="InterPro"/>
</dbReference>
<dbReference type="EMBL" id="SNRY01002987">
    <property type="protein sequence ID" value="KAA6322669.1"/>
    <property type="molecule type" value="Genomic_DNA"/>
</dbReference>